<feature type="transmembrane region" description="Helical" evidence="1">
    <location>
        <begin position="223"/>
        <end position="242"/>
    </location>
</feature>
<organism evidence="2 4">
    <name type="scientific">Trichuris suis</name>
    <name type="common">pig whipworm</name>
    <dbReference type="NCBI Taxonomy" id="68888"/>
    <lineage>
        <taxon>Eukaryota</taxon>
        <taxon>Metazoa</taxon>
        <taxon>Ecdysozoa</taxon>
        <taxon>Nematoda</taxon>
        <taxon>Enoplea</taxon>
        <taxon>Dorylaimia</taxon>
        <taxon>Trichinellida</taxon>
        <taxon>Trichuridae</taxon>
        <taxon>Trichuris</taxon>
    </lineage>
</organism>
<proteinExistence type="predicted"/>
<feature type="transmembrane region" description="Helical" evidence="1">
    <location>
        <begin position="254"/>
        <end position="275"/>
    </location>
</feature>
<protein>
    <submittedName>
        <fullName evidence="2">Uncharacterized protein</fullName>
    </submittedName>
</protein>
<dbReference type="Proteomes" id="UP000030758">
    <property type="component" value="Unassembled WGS sequence"/>
</dbReference>
<dbReference type="EMBL" id="KL367476">
    <property type="protein sequence ID" value="KFD72687.1"/>
    <property type="molecule type" value="Genomic_DNA"/>
</dbReference>
<keyword evidence="1" id="KW-0812">Transmembrane</keyword>
<feature type="transmembrane region" description="Helical" evidence="1">
    <location>
        <begin position="444"/>
        <end position="461"/>
    </location>
</feature>
<keyword evidence="1" id="KW-0472">Membrane</keyword>
<evidence type="ECO:0000256" key="1">
    <source>
        <dbReference type="SAM" id="Phobius"/>
    </source>
</evidence>
<accession>A0A085MJA5</accession>
<dbReference type="EMBL" id="KL363189">
    <property type="protein sequence ID" value="KFD57301.1"/>
    <property type="molecule type" value="Genomic_DNA"/>
</dbReference>
<dbReference type="Proteomes" id="UP000030764">
    <property type="component" value="Unassembled WGS sequence"/>
</dbReference>
<keyword evidence="4" id="KW-1185">Reference proteome</keyword>
<feature type="transmembrane region" description="Helical" evidence="1">
    <location>
        <begin position="191"/>
        <end position="211"/>
    </location>
</feature>
<reference evidence="2 4" key="1">
    <citation type="journal article" date="2014" name="Nat. Genet.">
        <title>Genome and transcriptome of the porcine whipworm Trichuris suis.</title>
        <authorList>
            <person name="Jex A.R."/>
            <person name="Nejsum P."/>
            <person name="Schwarz E.M."/>
            <person name="Hu L."/>
            <person name="Young N.D."/>
            <person name="Hall R.S."/>
            <person name="Korhonen P.K."/>
            <person name="Liao S."/>
            <person name="Thamsborg S."/>
            <person name="Xia J."/>
            <person name="Xu P."/>
            <person name="Wang S."/>
            <person name="Scheerlinck J.P."/>
            <person name="Hofmann A."/>
            <person name="Sternberg P.W."/>
            <person name="Wang J."/>
            <person name="Gasser R.B."/>
        </authorList>
    </citation>
    <scope>NUCLEOTIDE SEQUENCE [LARGE SCALE GENOMIC DNA]</scope>
    <source>
        <strain evidence="3">DCEP-RM93F</strain>
        <strain evidence="2">DCEP-RM93M</strain>
    </source>
</reference>
<evidence type="ECO:0000313" key="3">
    <source>
        <dbReference type="EMBL" id="KFD72687.1"/>
    </source>
</evidence>
<feature type="transmembrane region" description="Helical" evidence="1">
    <location>
        <begin position="291"/>
        <end position="312"/>
    </location>
</feature>
<feature type="transmembrane region" description="Helical" evidence="1">
    <location>
        <begin position="332"/>
        <end position="353"/>
    </location>
</feature>
<gene>
    <name evidence="2" type="ORF">M513_01812</name>
    <name evidence="3" type="ORF">M514_01812</name>
</gene>
<evidence type="ECO:0000313" key="4">
    <source>
        <dbReference type="Proteomes" id="UP000030764"/>
    </source>
</evidence>
<feature type="transmembrane region" description="Helical" evidence="1">
    <location>
        <begin position="149"/>
        <end position="171"/>
    </location>
</feature>
<evidence type="ECO:0000313" key="2">
    <source>
        <dbReference type="EMBL" id="KFD57301.1"/>
    </source>
</evidence>
<dbReference type="AlphaFoldDB" id="A0A085MJA5"/>
<sequence length="472" mass="52858">MFFIICITISKFFTKKGIVVRLWLAVALFCSYQVLHCARRTCSSRTVFSTFYFQEVSSYSTSSTLAEAILSLSAIARNYCMTHLWHCDLCLRHLCFVTIALVDGVTINGSISTSSRLGLTVEQVFHRSQRAKMKKEISDKVQNEKKNDYFGSAFLLLDACLCAGIACALIFAPQRIMDALLTERSDGVHWHMARCLGAVFLSQAAVSLLWLCSDDGACRSSVLVSRLQASALCIFACFKVSLGTRGDHTLTVEGLLWIEGLLIVECLLLMCLLFYKKFEIGSTLLTPAQPFYNALSQIDSLLATVVGAVWFAMPDWILHRQVKFPLNDSHIFVSRLFGAYLMATSVYSSRCLYFKTKADRRVWVCGRAAAKFKALLPVSLNQSIHFHTSACLASCAPGEGQLSPGIPVVLLPVPEWWFRVCAGILMAQLYSQFAYLQWWTENHWFGITLFSMWSAGAFGIFHSEMIENAHNQ</sequence>
<keyword evidence="1" id="KW-1133">Transmembrane helix</keyword>
<name>A0A085MJA5_9BILA</name>